<sequence>MDEATCGQMVYLYNETQVNFAGDSKAFFCRHGAPGSPADQRGAALRIASIDIGGGTSDLSVTQFSLDDGLGHNVKIIPQLLFREGFKLAGDDILLDVIQRYLLPALQQTLERAGVAHPAALMDTLFGNQGRLDGLSTRRQQTTLQLFMPLGRAILQAYEAYDPLDAGAELAATFGELLSQRPTTAYCTLSTRRFSASLVLTRRRSTFCTPRCCCRCAICTRRFYPDRSASPPACAPFAKWWPITPATCCC</sequence>
<dbReference type="Pfam" id="PF07520">
    <property type="entry name" value="SrfB"/>
    <property type="match status" value="1"/>
</dbReference>
<name>A0A447QUH9_SERRU</name>
<accession>A0A447QUH9</accession>
<dbReference type="EMBL" id="LR134155">
    <property type="protein sequence ID" value="VEA73660.1"/>
    <property type="molecule type" value="Genomic_DNA"/>
</dbReference>
<organism evidence="1 2">
    <name type="scientific">Serratia rubidaea</name>
    <name type="common">Serratia marinorubra</name>
    <dbReference type="NCBI Taxonomy" id="61652"/>
    <lineage>
        <taxon>Bacteria</taxon>
        <taxon>Pseudomonadati</taxon>
        <taxon>Pseudomonadota</taxon>
        <taxon>Gammaproteobacteria</taxon>
        <taxon>Enterobacterales</taxon>
        <taxon>Yersiniaceae</taxon>
        <taxon>Serratia</taxon>
    </lineage>
</organism>
<evidence type="ECO:0000313" key="2">
    <source>
        <dbReference type="Proteomes" id="UP000271603"/>
    </source>
</evidence>
<dbReference type="Proteomes" id="UP000271603">
    <property type="component" value="Chromosome"/>
</dbReference>
<dbReference type="STRING" id="61652.AXX16_2926"/>
<proteinExistence type="predicted"/>
<gene>
    <name evidence="1" type="ORF">NCTC9419_05295</name>
</gene>
<reference evidence="1 2" key="1">
    <citation type="submission" date="2018-12" db="EMBL/GenBank/DDBJ databases">
        <authorList>
            <consortium name="Pathogen Informatics"/>
        </authorList>
    </citation>
    <scope>NUCLEOTIDE SEQUENCE [LARGE SCALE GENOMIC DNA]</scope>
    <source>
        <strain evidence="1 2">NCTC9419</strain>
    </source>
</reference>
<dbReference type="AlphaFoldDB" id="A0A447QUH9"/>
<protein>
    <submittedName>
        <fullName evidence="1">Uncharacterized protein conserved in bacteria, putative virulence factor</fullName>
    </submittedName>
</protein>
<dbReference type="InterPro" id="IPR009216">
    <property type="entry name" value="Virulence_factor_SrfB"/>
</dbReference>
<evidence type="ECO:0000313" key="1">
    <source>
        <dbReference type="EMBL" id="VEA73660.1"/>
    </source>
</evidence>